<dbReference type="InterPro" id="IPR006683">
    <property type="entry name" value="Thioestr_dom"/>
</dbReference>
<evidence type="ECO:0000313" key="4">
    <source>
        <dbReference type="EMBL" id="MFO7192440.1"/>
    </source>
</evidence>
<feature type="domain" description="Thioesterase" evidence="3">
    <location>
        <begin position="123"/>
        <end position="200"/>
    </location>
</feature>
<evidence type="ECO:0000259" key="3">
    <source>
        <dbReference type="Pfam" id="PF03061"/>
    </source>
</evidence>
<organism evidence="4 5">
    <name type="scientific">Thermocrispum agreste</name>
    <dbReference type="NCBI Taxonomy" id="37925"/>
    <lineage>
        <taxon>Bacteria</taxon>
        <taxon>Bacillati</taxon>
        <taxon>Actinomycetota</taxon>
        <taxon>Actinomycetes</taxon>
        <taxon>Pseudonocardiales</taxon>
        <taxon>Pseudonocardiaceae</taxon>
        <taxon>Thermocrispum</taxon>
    </lineage>
</organism>
<name>A0ABD6FEN3_9PSEU</name>
<feature type="region of interest" description="Disordered" evidence="2">
    <location>
        <begin position="36"/>
        <end position="56"/>
    </location>
</feature>
<gene>
    <name evidence="4" type="ORF">DIU77_009385</name>
</gene>
<dbReference type="SUPFAM" id="SSF54637">
    <property type="entry name" value="Thioesterase/thiol ester dehydrase-isomerase"/>
    <property type="match status" value="1"/>
</dbReference>
<dbReference type="GO" id="GO:0016289">
    <property type="term" value="F:acyl-CoA hydrolase activity"/>
    <property type="evidence" value="ECO:0007669"/>
    <property type="project" value="UniProtKB-ARBA"/>
</dbReference>
<dbReference type="Gene3D" id="3.10.129.10">
    <property type="entry name" value="Hotdog Thioesterase"/>
    <property type="match status" value="1"/>
</dbReference>
<dbReference type="NCBIfam" id="TIGR00369">
    <property type="entry name" value="unchar_dom_1"/>
    <property type="match status" value="1"/>
</dbReference>
<dbReference type="AlphaFoldDB" id="A0ABD6FEN3"/>
<dbReference type="EC" id="3.1.2.-" evidence="4"/>
<dbReference type="PANTHER" id="PTHR43240:SF1">
    <property type="entry name" value="BLR5584 PROTEIN"/>
    <property type="match status" value="1"/>
</dbReference>
<protein>
    <submittedName>
        <fullName evidence="4">PaaI family thioesterase</fullName>
        <ecNumber evidence="4">3.1.2.-</ecNumber>
    </submittedName>
</protein>
<sequence length="212" mass="22520">MAGFSWADLLRNGLEKHIAHLERHYGAATAADAPVRAGGVDARSPATEEASMNRTRTYSWEDPKVFADPARQLSGLEFLNQIGSGELPMVPAGVTTEILPVAVGDGWAEFRMQPAEWHYNPIGSVHGGMLAGLADSALGCAVHSKLPAGTGYTSLDLTIKFTRPANLDSGVLRCRGEVVTMGRRTATAEARIVDGRGKVVAHAIATCLLFPL</sequence>
<dbReference type="EMBL" id="QGUI02000099">
    <property type="protein sequence ID" value="MFO7192440.1"/>
    <property type="molecule type" value="Genomic_DNA"/>
</dbReference>
<evidence type="ECO:0000256" key="1">
    <source>
        <dbReference type="ARBA" id="ARBA00022801"/>
    </source>
</evidence>
<evidence type="ECO:0000313" key="5">
    <source>
        <dbReference type="Proteomes" id="UP000249324"/>
    </source>
</evidence>
<dbReference type="InterPro" id="IPR029069">
    <property type="entry name" value="HotDog_dom_sf"/>
</dbReference>
<dbReference type="InterPro" id="IPR003736">
    <property type="entry name" value="PAAI_dom"/>
</dbReference>
<keyword evidence="1 4" id="KW-0378">Hydrolase</keyword>
<dbReference type="Proteomes" id="UP000249324">
    <property type="component" value="Unassembled WGS sequence"/>
</dbReference>
<dbReference type="Pfam" id="PF03061">
    <property type="entry name" value="4HBT"/>
    <property type="match status" value="1"/>
</dbReference>
<reference evidence="4 5" key="1">
    <citation type="journal article" date="2021" name="BMC Genomics">
        <title>Genome-resolved metagenome and metatranscriptome analyses of thermophilic composting reveal key bacterial players and their metabolic interactions.</title>
        <authorList>
            <person name="Braga L.P.P."/>
            <person name="Pereira R.V."/>
            <person name="Martins L.F."/>
            <person name="Moura L.M.S."/>
            <person name="Sanchez F.B."/>
            <person name="Patane J.S.L."/>
            <person name="da Silva A.M."/>
            <person name="Setubal J.C."/>
        </authorList>
    </citation>
    <scope>NUCLEOTIDE SEQUENCE [LARGE SCALE GENOMIC DNA]</scope>
    <source>
        <strain evidence="4">ZC4RG45</strain>
    </source>
</reference>
<dbReference type="PANTHER" id="PTHR43240">
    <property type="entry name" value="1,4-DIHYDROXY-2-NAPHTHOYL-COA THIOESTERASE 1"/>
    <property type="match status" value="1"/>
</dbReference>
<proteinExistence type="predicted"/>
<comment type="caution">
    <text evidence="4">The sequence shown here is derived from an EMBL/GenBank/DDBJ whole genome shotgun (WGS) entry which is preliminary data.</text>
</comment>
<evidence type="ECO:0000256" key="2">
    <source>
        <dbReference type="SAM" id="MobiDB-lite"/>
    </source>
</evidence>
<dbReference type="CDD" id="cd03443">
    <property type="entry name" value="PaaI_thioesterase"/>
    <property type="match status" value="1"/>
</dbReference>
<accession>A0ABD6FEN3</accession>